<organism evidence="15 16">
    <name type="scientific">Smittium simulii</name>
    <dbReference type="NCBI Taxonomy" id="133385"/>
    <lineage>
        <taxon>Eukaryota</taxon>
        <taxon>Fungi</taxon>
        <taxon>Fungi incertae sedis</taxon>
        <taxon>Zoopagomycota</taxon>
        <taxon>Kickxellomycotina</taxon>
        <taxon>Harpellomycetes</taxon>
        <taxon>Harpellales</taxon>
        <taxon>Legeriomycetaceae</taxon>
        <taxon>Smittium</taxon>
    </lineage>
</organism>
<evidence type="ECO:0000313" key="15">
    <source>
        <dbReference type="EMBL" id="PVU86282.1"/>
    </source>
</evidence>
<dbReference type="PANTHER" id="PTHR39476:SF1">
    <property type="entry name" value="NADH DEHYDROGENASE [UBIQUINONE] 1 BETA SUBCOMPLEX SUBUNIT 4"/>
    <property type="match status" value="1"/>
</dbReference>
<comment type="caution">
    <text evidence="15">The sequence shown here is derived from an EMBL/GenBank/DDBJ whole genome shotgun (WGS) entry which is preliminary data.</text>
</comment>
<dbReference type="OrthoDB" id="15108at2759"/>
<evidence type="ECO:0000256" key="8">
    <source>
        <dbReference type="ARBA" id="ARBA00022982"/>
    </source>
</evidence>
<evidence type="ECO:0000256" key="9">
    <source>
        <dbReference type="ARBA" id="ARBA00022989"/>
    </source>
</evidence>
<sequence>MTKESHKTHLLKDPAIEKWADMRLEYRQNFRWTKKTASVGLIFGVIIPIALYYKIKQNRPELNERAASHLDKLDKTKWTSNN</sequence>
<keyword evidence="9 14" id="KW-1133">Transmembrane helix</keyword>
<evidence type="ECO:0000256" key="5">
    <source>
        <dbReference type="ARBA" id="ARBA00022660"/>
    </source>
</evidence>
<dbReference type="AlphaFoldDB" id="A0A2T9Y1R4"/>
<protein>
    <recommendedName>
        <fullName evidence="3">NADH dehydrogenase [ubiquinone] 1 beta subcomplex subunit 4</fullName>
    </recommendedName>
    <alternativeName>
        <fullName evidence="12">Complex I-B15</fullName>
    </alternativeName>
    <alternativeName>
        <fullName evidence="13">NADH-ubiquinone oxidoreductase B15 subunit</fullName>
    </alternativeName>
</protein>
<gene>
    <name evidence="15" type="ORF">BB561_006757</name>
</gene>
<evidence type="ECO:0000256" key="3">
    <source>
        <dbReference type="ARBA" id="ARBA00018681"/>
    </source>
</evidence>
<dbReference type="GO" id="GO:0005743">
    <property type="term" value="C:mitochondrial inner membrane"/>
    <property type="evidence" value="ECO:0007669"/>
    <property type="project" value="UniProtKB-SubCell"/>
</dbReference>
<dbReference type="PANTHER" id="PTHR39476">
    <property type="entry name" value="NADH:UBIQUINONE OXIDOREDUCTASE 6.6KD SUBUNIT"/>
    <property type="match status" value="1"/>
</dbReference>
<keyword evidence="10" id="KW-0496">Mitochondrion</keyword>
<evidence type="ECO:0000313" key="16">
    <source>
        <dbReference type="Proteomes" id="UP000245383"/>
    </source>
</evidence>
<evidence type="ECO:0000256" key="1">
    <source>
        <dbReference type="ARBA" id="ARBA00004434"/>
    </source>
</evidence>
<evidence type="ECO:0000256" key="10">
    <source>
        <dbReference type="ARBA" id="ARBA00023128"/>
    </source>
</evidence>
<keyword evidence="8" id="KW-0249">Electron transport</keyword>
<evidence type="ECO:0000256" key="12">
    <source>
        <dbReference type="ARBA" id="ARBA00030212"/>
    </source>
</evidence>
<accession>A0A2T9Y1R4</accession>
<evidence type="ECO:0000256" key="2">
    <source>
        <dbReference type="ARBA" id="ARBA00007260"/>
    </source>
</evidence>
<keyword evidence="16" id="KW-1185">Reference proteome</keyword>
<dbReference type="Proteomes" id="UP000245383">
    <property type="component" value="Unassembled WGS sequence"/>
</dbReference>
<evidence type="ECO:0000256" key="7">
    <source>
        <dbReference type="ARBA" id="ARBA00022792"/>
    </source>
</evidence>
<proteinExistence type="inferred from homology"/>
<keyword evidence="11 14" id="KW-0472">Membrane</keyword>
<dbReference type="EMBL" id="MBFR01000698">
    <property type="protein sequence ID" value="PVU86282.1"/>
    <property type="molecule type" value="Genomic_DNA"/>
</dbReference>
<evidence type="ECO:0000256" key="6">
    <source>
        <dbReference type="ARBA" id="ARBA00022692"/>
    </source>
</evidence>
<keyword evidence="7" id="KW-0999">Mitochondrion inner membrane</keyword>
<evidence type="ECO:0000256" key="14">
    <source>
        <dbReference type="SAM" id="Phobius"/>
    </source>
</evidence>
<reference evidence="15 16" key="1">
    <citation type="journal article" date="2018" name="MBio">
        <title>Comparative Genomics Reveals the Core Gene Toolbox for the Fungus-Insect Symbiosis.</title>
        <authorList>
            <person name="Wang Y."/>
            <person name="Stata M."/>
            <person name="Wang W."/>
            <person name="Stajich J.E."/>
            <person name="White M.M."/>
            <person name="Moncalvo J.M."/>
        </authorList>
    </citation>
    <scope>NUCLEOTIDE SEQUENCE [LARGE SCALE GENOMIC DNA]</scope>
    <source>
        <strain evidence="15 16">SWE-8-4</strain>
    </source>
</reference>
<evidence type="ECO:0000256" key="11">
    <source>
        <dbReference type="ARBA" id="ARBA00023136"/>
    </source>
</evidence>
<feature type="transmembrane region" description="Helical" evidence="14">
    <location>
        <begin position="36"/>
        <end position="55"/>
    </location>
</feature>
<evidence type="ECO:0000256" key="4">
    <source>
        <dbReference type="ARBA" id="ARBA00022448"/>
    </source>
</evidence>
<keyword evidence="4" id="KW-0813">Transport</keyword>
<evidence type="ECO:0000256" key="13">
    <source>
        <dbReference type="ARBA" id="ARBA00030987"/>
    </source>
</evidence>
<comment type="similarity">
    <text evidence="2">Belongs to the complex I NDUFB4 subunit family.</text>
</comment>
<dbReference type="Pfam" id="PF07225">
    <property type="entry name" value="NDUF_B4"/>
    <property type="match status" value="1"/>
</dbReference>
<dbReference type="InterPro" id="IPR009866">
    <property type="entry name" value="NADH_UbQ_OxRdtase_NDUFB4_su"/>
</dbReference>
<comment type="subcellular location">
    <subcellularLocation>
        <location evidence="1">Mitochondrion inner membrane</location>
        <topology evidence="1">Single-pass membrane protein</topology>
    </subcellularLocation>
</comment>
<keyword evidence="5" id="KW-0679">Respiratory chain</keyword>
<keyword evidence="6 14" id="KW-0812">Transmembrane</keyword>
<name>A0A2T9Y1R4_9FUNG</name>